<dbReference type="InterPro" id="IPR050812">
    <property type="entry name" value="Preph/Arog_dehydrog"/>
</dbReference>
<dbReference type="eggNOG" id="COG0287">
    <property type="taxonomic scope" value="Bacteria"/>
</dbReference>
<dbReference type="SUPFAM" id="SSF51735">
    <property type="entry name" value="NAD(P)-binding Rossmann-fold domains"/>
    <property type="match status" value="1"/>
</dbReference>
<dbReference type="Gene3D" id="1.10.3660.10">
    <property type="entry name" value="6-phosphogluconate dehydrogenase C-terminal like domain"/>
    <property type="match status" value="1"/>
</dbReference>
<accession>W8TGV6</accession>
<evidence type="ECO:0000256" key="2">
    <source>
        <dbReference type="ARBA" id="ARBA00023002"/>
    </source>
</evidence>
<dbReference type="HOGENOM" id="CLU_055968_2_0_9"/>
<dbReference type="FunFam" id="3.40.50.720:FF:000208">
    <property type="entry name" value="Prephenate dehydrogenase"/>
    <property type="match status" value="1"/>
</dbReference>
<proteinExistence type="inferred from homology"/>
<evidence type="ECO:0000313" key="7">
    <source>
        <dbReference type="Proteomes" id="UP000019591"/>
    </source>
</evidence>
<keyword evidence="2 6" id="KW-0560">Oxidoreductase</keyword>
<dbReference type="PROSITE" id="PS51179">
    <property type="entry name" value="POU_3"/>
    <property type="match status" value="1"/>
</dbReference>
<dbReference type="RefSeq" id="WP_038601560.1">
    <property type="nucleotide sequence ID" value="NZ_CP007452.1"/>
</dbReference>
<feature type="domain" description="POU-specific" evidence="5">
    <location>
        <begin position="264"/>
        <end position="287"/>
    </location>
</feature>
<gene>
    <name evidence="6" type="primary">tyrA</name>
    <name evidence="6" type="ORF">EAL2_c00900</name>
</gene>
<dbReference type="InterPro" id="IPR003099">
    <property type="entry name" value="Prephen_DH"/>
</dbReference>
<dbReference type="OrthoDB" id="9802008at2"/>
<dbReference type="GO" id="GO:0006571">
    <property type="term" value="P:tyrosine biosynthetic process"/>
    <property type="evidence" value="ECO:0007669"/>
    <property type="project" value="InterPro"/>
</dbReference>
<dbReference type="Pfam" id="PF20463">
    <property type="entry name" value="PDH_C"/>
    <property type="match status" value="1"/>
</dbReference>
<dbReference type="EMBL" id="CP007452">
    <property type="protein sequence ID" value="AHM55427.1"/>
    <property type="molecule type" value="Genomic_DNA"/>
</dbReference>
<dbReference type="GO" id="GO:0004665">
    <property type="term" value="F:prephenate dehydrogenase (NADP+) activity"/>
    <property type="evidence" value="ECO:0007669"/>
    <property type="project" value="InterPro"/>
</dbReference>
<comment type="similarity">
    <text evidence="1">Belongs to the prephenate/arogenate dehydrogenase family.</text>
</comment>
<dbReference type="SUPFAM" id="SSF48179">
    <property type="entry name" value="6-phosphogluconate dehydrogenase C-terminal domain-like"/>
    <property type="match status" value="1"/>
</dbReference>
<comment type="pathway">
    <text evidence="3">Amino-acid biosynthesis.</text>
</comment>
<dbReference type="PATRIC" id="fig|1286171.3.peg.60"/>
<evidence type="ECO:0000259" key="5">
    <source>
        <dbReference type="PROSITE" id="PS51179"/>
    </source>
</evidence>
<organism evidence="6 7">
    <name type="scientific">Peptoclostridium acidaminophilum DSM 3953</name>
    <dbReference type="NCBI Taxonomy" id="1286171"/>
    <lineage>
        <taxon>Bacteria</taxon>
        <taxon>Bacillati</taxon>
        <taxon>Bacillota</taxon>
        <taxon>Clostridia</taxon>
        <taxon>Peptostreptococcales</taxon>
        <taxon>Peptoclostridiaceae</taxon>
        <taxon>Peptoclostridium</taxon>
    </lineage>
</organism>
<dbReference type="InterPro" id="IPR036291">
    <property type="entry name" value="NAD(P)-bd_dom_sf"/>
</dbReference>
<evidence type="ECO:0000256" key="3">
    <source>
        <dbReference type="ARBA" id="ARBA00029440"/>
    </source>
</evidence>
<dbReference type="STRING" id="1286171.EAL2_c00900"/>
<dbReference type="InterPro" id="IPR008927">
    <property type="entry name" value="6-PGluconate_DH-like_C_sf"/>
</dbReference>
<evidence type="ECO:0000313" key="6">
    <source>
        <dbReference type="EMBL" id="AHM55427.1"/>
    </source>
</evidence>
<dbReference type="Proteomes" id="UP000019591">
    <property type="component" value="Chromosome"/>
</dbReference>
<dbReference type="AlphaFoldDB" id="W8TGV6"/>
<dbReference type="KEGG" id="eac:EAL2_c00900"/>
<dbReference type="GO" id="GO:0003700">
    <property type="term" value="F:DNA-binding transcription factor activity"/>
    <property type="evidence" value="ECO:0007669"/>
    <property type="project" value="InterPro"/>
</dbReference>
<dbReference type="InterPro" id="IPR000327">
    <property type="entry name" value="POU_dom"/>
</dbReference>
<protein>
    <submittedName>
        <fullName evidence="6">Prephenate dehydrogenase TyrA</fullName>
        <ecNumber evidence="6">1.3.1.12</ecNumber>
    </submittedName>
</protein>
<dbReference type="EC" id="1.3.1.12" evidence="6"/>
<dbReference type="Pfam" id="PF02153">
    <property type="entry name" value="PDH_N"/>
    <property type="match status" value="1"/>
</dbReference>
<keyword evidence="7" id="KW-1185">Reference proteome</keyword>
<dbReference type="PROSITE" id="PS51176">
    <property type="entry name" value="PDH_ADH"/>
    <property type="match status" value="1"/>
</dbReference>
<name>W8TGV6_PEPAC</name>
<evidence type="ECO:0000256" key="1">
    <source>
        <dbReference type="ARBA" id="ARBA00007964"/>
    </source>
</evidence>
<reference evidence="6 7" key="1">
    <citation type="journal article" date="2014" name="Genome Announc.">
        <title>Complete Genome Sequence of Amino Acid-Utilizing Eubacterium acidaminophilum al-2 (DSM 3953).</title>
        <authorList>
            <person name="Poehlein A."/>
            <person name="Andreesen J.R."/>
            <person name="Daniel R."/>
        </authorList>
    </citation>
    <scope>NUCLEOTIDE SEQUENCE [LARGE SCALE GENOMIC DNA]</scope>
    <source>
        <strain evidence="6 7">DSM 3953</strain>
    </source>
</reference>
<dbReference type="InterPro" id="IPR046825">
    <property type="entry name" value="PDH_C"/>
</dbReference>
<sequence length="287" mass="31206">MGEGGFRNRETKITIVGLGLIGGSYAKALKKAGFNEIYGIDLQAESLEKAKAEGIIKNGYTDSKEALGKSDLVIVCLYPKDTVEFIRANMESFKPGCIVTDVSGVKDGLIDCINGFIRDDIDFVGGHPMAGKEYQGIDFSEASLFEGANYLITPSENSSAESISLVKELACCLGCSNIEVVSANVHDRMIALTSHVPHVIALALISCEDALSGKNFTGNSFRDITRVANINEKLWGELFMLNRENLAKQIQEFQNGMEAIKQALLKPSPDELEAIMKTAKQKRGELD</sequence>
<dbReference type="InterPro" id="IPR046826">
    <property type="entry name" value="PDH_N"/>
</dbReference>
<dbReference type="PANTHER" id="PTHR21363:SF0">
    <property type="entry name" value="PREPHENATE DEHYDROGENASE [NADP(+)]"/>
    <property type="match status" value="1"/>
</dbReference>
<dbReference type="GO" id="GO:0070403">
    <property type="term" value="F:NAD+ binding"/>
    <property type="evidence" value="ECO:0007669"/>
    <property type="project" value="InterPro"/>
</dbReference>
<dbReference type="GO" id="GO:0008977">
    <property type="term" value="F:prephenate dehydrogenase (NAD+) activity"/>
    <property type="evidence" value="ECO:0007669"/>
    <property type="project" value="UniProtKB-EC"/>
</dbReference>
<evidence type="ECO:0000259" key="4">
    <source>
        <dbReference type="PROSITE" id="PS51176"/>
    </source>
</evidence>
<dbReference type="Gene3D" id="3.40.50.720">
    <property type="entry name" value="NAD(P)-binding Rossmann-like Domain"/>
    <property type="match status" value="1"/>
</dbReference>
<dbReference type="PANTHER" id="PTHR21363">
    <property type="entry name" value="PREPHENATE DEHYDROGENASE"/>
    <property type="match status" value="1"/>
</dbReference>
<feature type="domain" description="Prephenate/arogenate dehydrogenase" evidence="4">
    <location>
        <begin position="11"/>
        <end position="287"/>
    </location>
</feature>